<name>A0AAN8CGB1_9TELE</name>
<evidence type="ECO:0000256" key="1">
    <source>
        <dbReference type="SAM" id="MobiDB-lite"/>
    </source>
</evidence>
<protein>
    <submittedName>
        <fullName evidence="2">Uncharacterized protein</fullName>
    </submittedName>
</protein>
<reference evidence="2 3" key="1">
    <citation type="journal article" date="2023" name="Mol. Biol. Evol.">
        <title>Genomics of Secondarily Temperate Adaptation in the Only Non-Antarctic Icefish.</title>
        <authorList>
            <person name="Rivera-Colon A.G."/>
            <person name="Rayamajhi N."/>
            <person name="Minhas B.F."/>
            <person name="Madrigal G."/>
            <person name="Bilyk K.T."/>
            <person name="Yoon V."/>
            <person name="Hune M."/>
            <person name="Gregory S."/>
            <person name="Cheng C.H.C."/>
            <person name="Catchen J.M."/>
        </authorList>
    </citation>
    <scope>NUCLEOTIDE SEQUENCE [LARGE SCALE GENOMIC DNA]</scope>
    <source>
        <strain evidence="2">JC2023a</strain>
    </source>
</reference>
<dbReference type="Proteomes" id="UP001335648">
    <property type="component" value="Unassembled WGS sequence"/>
</dbReference>
<sequence length="119" mass="12859">MMLGFQLLSAPGPSACNEASPPRDPQARDWASSGGNGPLGAIHNPTRARSAALLCQVLKERFLKVQRQYVAQPHRGSLLLQPDALRADADSSPIVEEFPEACVAFRGKTKDGLLFKYAL</sequence>
<keyword evidence="3" id="KW-1185">Reference proteome</keyword>
<comment type="caution">
    <text evidence="2">The sequence shown here is derived from an EMBL/GenBank/DDBJ whole genome shotgun (WGS) entry which is preliminary data.</text>
</comment>
<gene>
    <name evidence="2" type="ORF">CesoFtcFv8_006956</name>
</gene>
<evidence type="ECO:0000313" key="3">
    <source>
        <dbReference type="Proteomes" id="UP001335648"/>
    </source>
</evidence>
<proteinExistence type="predicted"/>
<accession>A0AAN8CGB1</accession>
<evidence type="ECO:0000313" key="2">
    <source>
        <dbReference type="EMBL" id="KAK5901608.1"/>
    </source>
</evidence>
<dbReference type="AlphaFoldDB" id="A0AAN8CGB1"/>
<dbReference type="EMBL" id="JAULUE010002051">
    <property type="protein sequence ID" value="KAK5901608.1"/>
    <property type="molecule type" value="Genomic_DNA"/>
</dbReference>
<organism evidence="2 3">
    <name type="scientific">Champsocephalus esox</name>
    <name type="common">pike icefish</name>
    <dbReference type="NCBI Taxonomy" id="159716"/>
    <lineage>
        <taxon>Eukaryota</taxon>
        <taxon>Metazoa</taxon>
        <taxon>Chordata</taxon>
        <taxon>Craniata</taxon>
        <taxon>Vertebrata</taxon>
        <taxon>Euteleostomi</taxon>
        <taxon>Actinopterygii</taxon>
        <taxon>Neopterygii</taxon>
        <taxon>Teleostei</taxon>
        <taxon>Neoteleostei</taxon>
        <taxon>Acanthomorphata</taxon>
        <taxon>Eupercaria</taxon>
        <taxon>Perciformes</taxon>
        <taxon>Notothenioidei</taxon>
        <taxon>Channichthyidae</taxon>
        <taxon>Champsocephalus</taxon>
    </lineage>
</organism>
<feature type="region of interest" description="Disordered" evidence="1">
    <location>
        <begin position="11"/>
        <end position="43"/>
    </location>
</feature>